<proteinExistence type="predicted"/>
<dbReference type="Proteomes" id="UP001501035">
    <property type="component" value="Unassembled WGS sequence"/>
</dbReference>
<name>A0ABP6LCW0_9ACTN</name>
<sequence>MARNSSRHGFGGGGHPLLATVLVVLLVAGLGVAWFQARDRVGRQADQAAGTCVAGPATVPIITSPDLAEVLGEIAKKYNATRPVVRDHCVTVQVRPGDSKVTLDGLLGTWESESMGARPAAWIPQSSVWAAELTTARPRAVEGDPDSLVTSPVVLAMRAAFAEKAAGKLGWGRLPELAKRPDAMAEFGLPTWGPLRLAMPLGPASDATALAGQAIAADIIRATGPLTVAEAKSPPVTGGIGAVLAAAPPAAEGTAAATVVAISKGDPRRGIHAVPITEQQLFLLARTRKIDDDLRGFSPSGPTPVADYPVLRMSGNNITAAQSDGVAQFIEFAKQPTQIALLTALGYRSDRAPLPTGGVIVGFAPIRDRMQRPEPAASVALSQQVLR</sequence>
<keyword evidence="1" id="KW-0812">Transmembrane</keyword>
<keyword evidence="3" id="KW-1185">Reference proteome</keyword>
<reference evidence="3" key="1">
    <citation type="journal article" date="2019" name="Int. J. Syst. Evol. Microbiol.">
        <title>The Global Catalogue of Microorganisms (GCM) 10K type strain sequencing project: providing services to taxonomists for standard genome sequencing and annotation.</title>
        <authorList>
            <consortium name="The Broad Institute Genomics Platform"/>
            <consortium name="The Broad Institute Genome Sequencing Center for Infectious Disease"/>
            <person name="Wu L."/>
            <person name="Ma J."/>
        </authorList>
    </citation>
    <scope>NUCLEOTIDE SEQUENCE [LARGE SCALE GENOMIC DNA]</scope>
    <source>
        <strain evidence="3">JCM 14234</strain>
    </source>
</reference>
<evidence type="ECO:0000256" key="1">
    <source>
        <dbReference type="SAM" id="Phobius"/>
    </source>
</evidence>
<feature type="transmembrane region" description="Helical" evidence="1">
    <location>
        <begin position="16"/>
        <end position="35"/>
    </location>
</feature>
<gene>
    <name evidence="2" type="ORF">GCM10010528_20460</name>
</gene>
<evidence type="ECO:0000313" key="2">
    <source>
        <dbReference type="EMBL" id="GAA3039825.1"/>
    </source>
</evidence>
<organism evidence="2 3">
    <name type="scientific">Gordonia defluvii</name>
    <dbReference type="NCBI Taxonomy" id="283718"/>
    <lineage>
        <taxon>Bacteria</taxon>
        <taxon>Bacillati</taxon>
        <taxon>Actinomycetota</taxon>
        <taxon>Actinomycetes</taxon>
        <taxon>Mycobacteriales</taxon>
        <taxon>Gordoniaceae</taxon>
        <taxon>Gordonia</taxon>
    </lineage>
</organism>
<evidence type="ECO:0008006" key="4">
    <source>
        <dbReference type="Google" id="ProtNLM"/>
    </source>
</evidence>
<keyword evidence="1" id="KW-0472">Membrane</keyword>
<comment type="caution">
    <text evidence="2">The sequence shown here is derived from an EMBL/GenBank/DDBJ whole genome shotgun (WGS) entry which is preliminary data.</text>
</comment>
<dbReference type="RefSeq" id="WP_290705336.1">
    <property type="nucleotide sequence ID" value="NZ_BAAAVS010000024.1"/>
</dbReference>
<protein>
    <recommendedName>
        <fullName evidence="4">Extracellular solute-binding protein</fullName>
    </recommendedName>
</protein>
<dbReference type="EMBL" id="BAAAVS010000024">
    <property type="protein sequence ID" value="GAA3039825.1"/>
    <property type="molecule type" value="Genomic_DNA"/>
</dbReference>
<evidence type="ECO:0000313" key="3">
    <source>
        <dbReference type="Proteomes" id="UP001501035"/>
    </source>
</evidence>
<accession>A0ABP6LCW0</accession>
<keyword evidence="1" id="KW-1133">Transmembrane helix</keyword>